<reference evidence="2" key="3">
    <citation type="submission" date="2018-05" db="EMBL/GenBank/DDBJ databases">
        <title>OgluRS3 (Oryza glumaepatula Reference Sequence Version 3).</title>
        <authorList>
            <person name="Zhang J."/>
            <person name="Kudrna D."/>
            <person name="Lee S."/>
            <person name="Talag J."/>
            <person name="Welchert J."/>
            <person name="Wing R.A."/>
        </authorList>
    </citation>
    <scope>NUCLEOTIDE SEQUENCE [LARGE SCALE GENOMIC DNA]</scope>
</reference>
<dbReference type="AlphaFoldDB" id="A0A0D9YA62"/>
<evidence type="ECO:0000313" key="2">
    <source>
        <dbReference type="EnsemblPlants" id="OGLUM01G22190.1"/>
    </source>
</evidence>
<evidence type="ECO:0000256" key="1">
    <source>
        <dbReference type="SAM" id="MobiDB-lite"/>
    </source>
</evidence>
<reference evidence="2" key="1">
    <citation type="submission" date="2013-08" db="EMBL/GenBank/DDBJ databases">
        <title>Oryza genome evolution.</title>
        <authorList>
            <person name="Wing R.A."/>
            <person name="Panaud O."/>
            <person name="Oliveira A.C."/>
        </authorList>
    </citation>
    <scope>NUCLEOTIDE SEQUENCE</scope>
</reference>
<keyword evidence="3" id="KW-1185">Reference proteome</keyword>
<organism evidence="2">
    <name type="scientific">Oryza glumipatula</name>
    <dbReference type="NCBI Taxonomy" id="40148"/>
    <lineage>
        <taxon>Eukaryota</taxon>
        <taxon>Viridiplantae</taxon>
        <taxon>Streptophyta</taxon>
        <taxon>Embryophyta</taxon>
        <taxon>Tracheophyta</taxon>
        <taxon>Spermatophyta</taxon>
        <taxon>Magnoliopsida</taxon>
        <taxon>Liliopsida</taxon>
        <taxon>Poales</taxon>
        <taxon>Poaceae</taxon>
        <taxon>BOP clade</taxon>
        <taxon>Oryzoideae</taxon>
        <taxon>Oryzeae</taxon>
        <taxon>Oryzinae</taxon>
        <taxon>Oryza</taxon>
    </lineage>
</organism>
<proteinExistence type="predicted"/>
<dbReference type="Proteomes" id="UP000026961">
    <property type="component" value="Chromosome 1"/>
</dbReference>
<reference evidence="2" key="2">
    <citation type="submission" date="2015-04" db="UniProtKB">
        <authorList>
            <consortium name="EnsemblPlants"/>
        </authorList>
    </citation>
    <scope>IDENTIFICATION</scope>
</reference>
<evidence type="ECO:0000313" key="3">
    <source>
        <dbReference type="Proteomes" id="UP000026961"/>
    </source>
</evidence>
<feature type="region of interest" description="Disordered" evidence="1">
    <location>
        <begin position="1"/>
        <end position="27"/>
    </location>
</feature>
<accession>A0A0D9YA62</accession>
<dbReference type="EnsemblPlants" id="OGLUM01G22190.1">
    <property type="protein sequence ID" value="OGLUM01G22190.1"/>
    <property type="gene ID" value="OGLUM01G22190"/>
</dbReference>
<name>A0A0D9YA62_9ORYZ</name>
<protein>
    <submittedName>
        <fullName evidence="2">Uncharacterized protein</fullName>
    </submittedName>
</protein>
<feature type="compositionally biased region" description="Basic and acidic residues" evidence="1">
    <location>
        <begin position="1"/>
        <end position="10"/>
    </location>
</feature>
<dbReference type="HOGENOM" id="CLU_065262_5_0_1"/>
<dbReference type="Gramene" id="OGLUM01G22190.1">
    <property type="protein sequence ID" value="OGLUM01G22190.1"/>
    <property type="gene ID" value="OGLUM01G22190"/>
</dbReference>
<sequence length="114" mass="12484">MHILTEELDKIVGGSTPSSTKSGLHEDVSHLNVAELKESVLETESEASHLNITPRRLPFTIINNVAHYGPNEVPMSCVTQTTTLNMNTSDFVVHNSGNDQNECDHDDDISLAKV</sequence>